<comment type="caution">
    <text evidence="2">The sequence shown here is derived from an EMBL/GenBank/DDBJ whole genome shotgun (WGS) entry which is preliminary data.</text>
</comment>
<accession>A0A1F7WRM3</accession>
<dbReference type="Proteomes" id="UP000178735">
    <property type="component" value="Unassembled WGS sequence"/>
</dbReference>
<feature type="chain" id="PRO_5009533552" description="DUF4142 domain-containing protein" evidence="1">
    <location>
        <begin position="40"/>
        <end position="243"/>
    </location>
</feature>
<feature type="signal peptide" evidence="1">
    <location>
        <begin position="1"/>
        <end position="39"/>
    </location>
</feature>
<name>A0A1F7WRM3_9BACT</name>
<keyword evidence="1" id="KW-0732">Signal</keyword>
<evidence type="ECO:0000313" key="3">
    <source>
        <dbReference type="Proteomes" id="UP000178735"/>
    </source>
</evidence>
<evidence type="ECO:0000256" key="1">
    <source>
        <dbReference type="SAM" id="SignalP"/>
    </source>
</evidence>
<evidence type="ECO:0008006" key="4">
    <source>
        <dbReference type="Google" id="ProtNLM"/>
    </source>
</evidence>
<dbReference type="AlphaFoldDB" id="A0A1F7WRM3"/>
<protein>
    <recommendedName>
        <fullName evidence="4">DUF4142 domain-containing protein</fullName>
    </recommendedName>
</protein>
<organism evidence="2 3">
    <name type="scientific">Candidatus Wallbacteria bacterium GWC2_49_35</name>
    <dbReference type="NCBI Taxonomy" id="1817813"/>
    <lineage>
        <taxon>Bacteria</taxon>
        <taxon>Candidatus Walliibacteriota</taxon>
    </lineage>
</organism>
<gene>
    <name evidence="2" type="ORF">A2008_00590</name>
</gene>
<reference evidence="2 3" key="1">
    <citation type="journal article" date="2016" name="Nat. Commun.">
        <title>Thousands of microbial genomes shed light on interconnected biogeochemical processes in an aquifer system.</title>
        <authorList>
            <person name="Anantharaman K."/>
            <person name="Brown C.T."/>
            <person name="Hug L.A."/>
            <person name="Sharon I."/>
            <person name="Castelle C.J."/>
            <person name="Probst A.J."/>
            <person name="Thomas B.C."/>
            <person name="Singh A."/>
            <person name="Wilkins M.J."/>
            <person name="Karaoz U."/>
            <person name="Brodie E.L."/>
            <person name="Williams K.H."/>
            <person name="Hubbard S.S."/>
            <person name="Banfield J.F."/>
        </authorList>
    </citation>
    <scope>NUCLEOTIDE SEQUENCE [LARGE SCALE GENOMIC DNA]</scope>
</reference>
<dbReference type="EMBL" id="MGFH01000135">
    <property type="protein sequence ID" value="OGM04808.1"/>
    <property type="molecule type" value="Genomic_DNA"/>
</dbReference>
<sequence>MHMANFKDRYISRYFSFRVKSFAAALLISALAFSGMACGGGGGGGSVVAPVVTNSASANLDGGLSALNATTPDYATAKSQLNQVIAASDATSEQKATAYSGLGWAGIKSAAGVADIDQAITDFSNAINTQSQQGQILTAVNQAYVGRAVSQIIKESAALTSAINDLNSAGYSGIDAQYADGAIKTGITTPQVRGYKAFLHLIRNESVDGQLFTDNYNKLKSTASGDKNAQLMLNALDMMLKEN</sequence>
<evidence type="ECO:0000313" key="2">
    <source>
        <dbReference type="EMBL" id="OGM04808.1"/>
    </source>
</evidence>
<dbReference type="STRING" id="1817813.A2008_00590"/>
<proteinExistence type="predicted"/>